<evidence type="ECO:0000313" key="2">
    <source>
        <dbReference type="EMBL" id="STS21119.1"/>
    </source>
</evidence>
<dbReference type="NCBIfam" id="TIGR02601">
    <property type="entry name" value="autotrns_rpt"/>
    <property type="match status" value="2"/>
</dbReference>
<evidence type="ECO:0000256" key="1">
    <source>
        <dbReference type="ARBA" id="ARBA00022729"/>
    </source>
</evidence>
<name>A0A377TDP2_HAFAL</name>
<evidence type="ECO:0000313" key="3">
    <source>
        <dbReference type="Proteomes" id="UP000254821"/>
    </source>
</evidence>
<keyword evidence="2" id="KW-0449">Lipoprotein</keyword>
<dbReference type="EMBL" id="UGHP01000002">
    <property type="protein sequence ID" value="STS21119.1"/>
    <property type="molecule type" value="Genomic_DNA"/>
</dbReference>
<dbReference type="InterPro" id="IPR013425">
    <property type="entry name" value="Autotrns_rpt"/>
</dbReference>
<dbReference type="Proteomes" id="UP000254821">
    <property type="component" value="Unassembled WGS sequence"/>
</dbReference>
<keyword evidence="1" id="KW-0732">Signal</keyword>
<reference evidence="2 3" key="1">
    <citation type="submission" date="2018-06" db="EMBL/GenBank/DDBJ databases">
        <authorList>
            <consortium name="Pathogen Informatics"/>
            <person name="Doyle S."/>
        </authorList>
    </citation>
    <scope>NUCLEOTIDE SEQUENCE [LARGE SCALE GENOMIC DNA]</scope>
    <source>
        <strain evidence="2 3">NCTC8105</strain>
    </source>
</reference>
<dbReference type="Pfam" id="PF12951">
    <property type="entry name" value="PATR"/>
    <property type="match status" value="3"/>
</dbReference>
<gene>
    <name evidence="2" type="ORF">NCTC8105_05269</name>
</gene>
<dbReference type="AlphaFoldDB" id="A0A377TDP2"/>
<sequence length="1155" mass="112101">MPRWGGDNSGFLGTYSVQGDSTLRVGSAGSLGANAGVLLNGAGNTLNLANYSGTFGNQVAGTGLLALTDSAAVTLNSAANLAAGIGVDIAGDSALTLAGLNGFGQALTGAGALNITDSNGFSFASSTGSAFTGQVNLAGSQFALAGNNTASLKSATLSVGGGSRLEVGTGVQAIGNLTLNGGTTQFIDGSSITSGTLAVAQNSTIQVTPGDVTTGNLLDQDEGTQRKLINSSNTLSAEDLAKLILQDTQGQSIASGVEVAINQGDGTVATGTYNYALSGLGGGLSVMSQLVKLALAAGKTLTIDTAGATSNSLSAAITGAGNLALNAGGGTLTLSNVANNYTGTTVINGGTVVAGSNNALGNSSLLTTLAGSAFSLNGKTQALGALTNAGTIDLSGGTLTLNNGGTSSTAGGLSGNGRLVVSGGELTLSKANAGLAGSTAIGAGGAITLTDTGTLGSAAVDIAGDGALNLNAAQTLANILSGGGDINTGASVTLSGSNTFSGAHNVGKGGALTISQANNLGGVAATVNLNDAEAQLVLNGLNGAVNNALSGVADSTVSVTGGSLAALGGDNSGFLGTYSVQGDSTLRVGSAGSLGANAGVLLNGAGNTLNLANYSGTFGNQVAGTGLLALTDSAAVTLNSAANLAAGIGVDIAGDSALTLAGLNGFGQALTGAGALNITDSNGFSFASSTGSAFTGQVNLAGSQFALAGNNTASLKSATLSVGGGSRLEVGTGPQTIGNLTLNGGTTQFTSTGSIESGSLKVADKSIIQVQNNLSLGDNLLEQSYGQSRVLVKSDALNAEDLGKLSLQDLDGKSLANDTKVDAVQNGITVAEGFYNFALSGDSGLSVMARLVKLALLADKTLTLSTANTSPAAKTFTAQLTGNGNLSLDGSAGSLTLSNEQNDYTGSTLINSGILIAGSNHALGNTSRLSVLSNAIFDLNGKGQALGALVNAGTIKVGTQGELIVNHDNVINNTGDFTNTGVIDISDGTLTLNNGGTSTAVGGLTGNGRLVVSGGELALSQTNVDLAGTTAIGDAGTITLSQAGTLGNADVIVDGTLNLNVNQTLANVLSGIGNINTNGNVTLSAESTFSGTHLINANGKLTVSRAASLGSNQANVALQDPTSTLVLNALQGEVGQSLSGGRVARLMSLMVPERC</sequence>
<accession>A0A377TDP2</accession>
<proteinExistence type="predicted"/>
<protein>
    <submittedName>
        <fullName evidence="2">Putative lipoprotein/autotransporter domain-containing protein</fullName>
    </submittedName>
</protein>
<organism evidence="2 3">
    <name type="scientific">Hafnia alvei</name>
    <dbReference type="NCBI Taxonomy" id="569"/>
    <lineage>
        <taxon>Bacteria</taxon>
        <taxon>Pseudomonadati</taxon>
        <taxon>Pseudomonadota</taxon>
        <taxon>Gammaproteobacteria</taxon>
        <taxon>Enterobacterales</taxon>
        <taxon>Hafniaceae</taxon>
        <taxon>Hafnia</taxon>
    </lineage>
</organism>